<dbReference type="ESTHER" id="toxca-a0a0b2vem2">
    <property type="family name" value="ABHD12-PHARC"/>
</dbReference>
<evidence type="ECO:0000259" key="2">
    <source>
        <dbReference type="Pfam" id="PF12697"/>
    </source>
</evidence>
<keyword evidence="4" id="KW-1185">Reference proteome</keyword>
<dbReference type="Proteomes" id="UP000031036">
    <property type="component" value="Unassembled WGS sequence"/>
</dbReference>
<dbReference type="GO" id="GO:0047372">
    <property type="term" value="F:monoacylglycerol lipase activity"/>
    <property type="evidence" value="ECO:0007669"/>
    <property type="project" value="TreeGrafter"/>
</dbReference>
<feature type="transmembrane region" description="Helical" evidence="1">
    <location>
        <begin position="12"/>
        <end position="38"/>
    </location>
</feature>
<dbReference type="GO" id="GO:0005789">
    <property type="term" value="C:endoplasmic reticulum membrane"/>
    <property type="evidence" value="ECO:0007669"/>
    <property type="project" value="TreeGrafter"/>
</dbReference>
<dbReference type="GO" id="GO:0006660">
    <property type="term" value="P:phosphatidylserine catabolic process"/>
    <property type="evidence" value="ECO:0007669"/>
    <property type="project" value="TreeGrafter"/>
</dbReference>
<dbReference type="SUPFAM" id="SSF53474">
    <property type="entry name" value="alpha/beta-Hydrolases"/>
    <property type="match status" value="1"/>
</dbReference>
<evidence type="ECO:0000256" key="1">
    <source>
        <dbReference type="SAM" id="Phobius"/>
    </source>
</evidence>
<dbReference type="Pfam" id="PF12697">
    <property type="entry name" value="Abhydrolase_6"/>
    <property type="match status" value="1"/>
</dbReference>
<gene>
    <name evidence="3" type="primary">ABHD12</name>
    <name evidence="3" type="ORF">Tcan_07546</name>
</gene>
<reference evidence="3 4" key="1">
    <citation type="submission" date="2014-11" db="EMBL/GenBank/DDBJ databases">
        <title>Genetic blueprint of the zoonotic pathogen Toxocara canis.</title>
        <authorList>
            <person name="Zhu X.-Q."/>
            <person name="Korhonen P.K."/>
            <person name="Cai H."/>
            <person name="Young N.D."/>
            <person name="Nejsum P."/>
            <person name="von Samson-Himmelstjerna G."/>
            <person name="Boag P.R."/>
            <person name="Tan P."/>
            <person name="Li Q."/>
            <person name="Min J."/>
            <person name="Yang Y."/>
            <person name="Wang X."/>
            <person name="Fang X."/>
            <person name="Hall R.S."/>
            <person name="Hofmann A."/>
            <person name="Sternberg P.W."/>
            <person name="Jex A.R."/>
            <person name="Gasser R.B."/>
        </authorList>
    </citation>
    <scope>NUCLEOTIDE SEQUENCE [LARGE SCALE GENOMIC DNA]</scope>
    <source>
        <strain evidence="3">PN_DK_2014</strain>
    </source>
</reference>
<comment type="caution">
    <text evidence="3">The sequence shown here is derived from an EMBL/GenBank/DDBJ whole genome shotgun (WGS) entry which is preliminary data.</text>
</comment>
<organism evidence="3 4">
    <name type="scientific">Toxocara canis</name>
    <name type="common">Canine roundworm</name>
    <dbReference type="NCBI Taxonomy" id="6265"/>
    <lineage>
        <taxon>Eukaryota</taxon>
        <taxon>Metazoa</taxon>
        <taxon>Ecdysozoa</taxon>
        <taxon>Nematoda</taxon>
        <taxon>Chromadorea</taxon>
        <taxon>Rhabditida</taxon>
        <taxon>Spirurina</taxon>
        <taxon>Ascaridomorpha</taxon>
        <taxon>Ascaridoidea</taxon>
        <taxon>Toxocaridae</taxon>
        <taxon>Toxocara</taxon>
    </lineage>
</organism>
<evidence type="ECO:0000313" key="4">
    <source>
        <dbReference type="Proteomes" id="UP000031036"/>
    </source>
</evidence>
<dbReference type="Gene3D" id="3.40.50.1820">
    <property type="entry name" value="alpha/beta hydrolase"/>
    <property type="match status" value="1"/>
</dbReference>
<protein>
    <submittedName>
        <fullName evidence="3">Monoacylglycerol lipase ABHD12</fullName>
    </submittedName>
</protein>
<dbReference type="OrthoDB" id="10249433at2759"/>
<keyword evidence="1" id="KW-0812">Transmembrane</keyword>
<dbReference type="GO" id="GO:0052651">
    <property type="term" value="P:monoacylglycerol catabolic process"/>
    <property type="evidence" value="ECO:0007669"/>
    <property type="project" value="TreeGrafter"/>
</dbReference>
<feature type="domain" description="AB hydrolase-1" evidence="2">
    <location>
        <begin position="115"/>
        <end position="299"/>
    </location>
</feature>
<dbReference type="AlphaFoldDB" id="A0A0B2VEM2"/>
<proteinExistence type="predicted"/>
<keyword evidence="1" id="KW-1133">Transmembrane helix</keyword>
<name>A0A0B2VEM2_TOXCA</name>
<dbReference type="GO" id="GO:0004622">
    <property type="term" value="F:phosphatidylcholine lysophospholipase activity"/>
    <property type="evidence" value="ECO:0007669"/>
    <property type="project" value="TreeGrafter"/>
</dbReference>
<sequence length="341" mass="38525">MPICNTVSLCRWLVVGIAPVVFLYALVPLLVFCFPAFMQHIFFLNFVKVPFRNYNNLSSYGVHSTGRNFYVESGDGVNLGTWHILPASLSKQWAGIELTDEQLERAISASSFPVVVYLHGNSFDRSTDHRIDLYNILSAMDFHVVAIDYRGYGDSTGFPTEIGVVRDAKQIFRYVKRLAGKNDIFIWGHSMGTGVASAAAMELCESGMAPEGVILEAPFNNLHDAITYHPFSAPFRWLPWFDEILLHPLENSGLNMSSDLRIARITCPILILHAEDDHIIPSKLGRRLRDAALAARRDITYVEFEAGRQFRHKYICMADELPSIITSFVERCKRKQQDDSS</sequence>
<dbReference type="InterPro" id="IPR000073">
    <property type="entry name" value="AB_hydrolase_1"/>
</dbReference>
<accession>A0A0B2VEM2</accession>
<dbReference type="STRING" id="6265.A0A0B2VEM2"/>
<dbReference type="OMA" id="WWDMVVR"/>
<dbReference type="PANTHER" id="PTHR12277:SF194">
    <property type="entry name" value="FI04476P"/>
    <property type="match status" value="1"/>
</dbReference>
<keyword evidence="1" id="KW-0472">Membrane</keyword>
<dbReference type="PANTHER" id="PTHR12277">
    <property type="entry name" value="ALPHA/BETA HYDROLASE DOMAIN-CONTAINING PROTEIN"/>
    <property type="match status" value="1"/>
</dbReference>
<evidence type="ECO:0000313" key="3">
    <source>
        <dbReference type="EMBL" id="KHN81986.1"/>
    </source>
</evidence>
<dbReference type="InterPro" id="IPR029058">
    <property type="entry name" value="AB_hydrolase_fold"/>
</dbReference>
<dbReference type="EMBL" id="JPKZ01001431">
    <property type="protein sequence ID" value="KHN81986.1"/>
    <property type="molecule type" value="Genomic_DNA"/>
</dbReference>